<dbReference type="InterPro" id="IPR019734">
    <property type="entry name" value="TPR_rpt"/>
</dbReference>
<dbReference type="PANTHER" id="PTHR44809:SF1">
    <property type="entry name" value="PROTEIN O-MANNOSYL-TRANSFERASE TMTC1"/>
    <property type="match status" value="1"/>
</dbReference>
<dbReference type="RefSeq" id="WP_335736485.1">
    <property type="nucleotide sequence ID" value="NZ_JALAAR010000010.1"/>
</dbReference>
<reference evidence="2 3" key="1">
    <citation type="journal article" date="2023" name="Ecotoxicol. Environ. Saf.">
        <title>Mercury remediation potential of mercury-resistant strain Rheinheimera metallidurans sp. nov. isolated from a municipal waste dumping site.</title>
        <authorList>
            <person name="Yadav V."/>
            <person name="Manjhi A."/>
            <person name="Vadakedath N."/>
        </authorList>
    </citation>
    <scope>NUCLEOTIDE SEQUENCE [LARGE SCALE GENOMIC DNA]</scope>
    <source>
        <strain evidence="2 3">E-49</strain>
    </source>
</reference>
<dbReference type="Proteomes" id="UP001375382">
    <property type="component" value="Unassembled WGS sequence"/>
</dbReference>
<gene>
    <name evidence="2" type="ORF">MN202_12595</name>
</gene>
<sequence>MTLQQLFQQALSCYQRNNLTEAAELLRAITRAAPRHPAGWHLLALTLRKQGNVDDSERCFNTCMQLNPADADVLNNFANLKRQQQKTVEAEQLFRRAITLKPGFVDAWYNLGLLLSVAQRYDASTECLRKVLSLQPGHKSALLALATQYMRIGQLDEASALLQYGAAQHLHDGDIGLLTAELLRKQGHFTAAIEMLKLWQQPAAIKELALCYCAVGQADRAKQLIDQQLELTPADPAWLHLYAEIGWQTADTHWLDAYKIALQHQNVPDLVYLEYANKLQKTGDFSTAEHIVDTGLKRNAAHSGLLLLKGYLRREAGAFTEALTWFAKSAATATDATEARSEQVPALLALQQFSQATLLAQQLCAEKPLDQARWALAAACYKFGQKSENYRQLYNFDHFIAAYELMPPPGFSDIADFNQQLLQKLHSLHVSSQHPLQQSLRQGTQTEDHLFCLQDATIQSLQQQISAAVVEYIKSLPDDKQHPFLQRKTKHFLYSGAWSVRLRQQGFHRNHYHGDGWISGCYYVSIPSAVNIAGSGWIKFGQPELGKYLVSQPDYLVKPAAGLLVLFPSMMWHGTEPFNDEQYRVTVAFDIVPQSQEDV</sequence>
<keyword evidence="3" id="KW-1185">Reference proteome</keyword>
<dbReference type="InterPro" id="IPR012668">
    <property type="entry name" value="CHP02466"/>
</dbReference>
<dbReference type="Gene3D" id="1.25.40.10">
    <property type="entry name" value="Tetratricopeptide repeat domain"/>
    <property type="match status" value="2"/>
</dbReference>
<feature type="repeat" description="TPR" evidence="1">
    <location>
        <begin position="105"/>
        <end position="138"/>
    </location>
</feature>
<organism evidence="2 3">
    <name type="scientific">Rheinheimera muenzenbergensis</name>
    <dbReference type="NCBI Taxonomy" id="1193628"/>
    <lineage>
        <taxon>Bacteria</taxon>
        <taxon>Pseudomonadati</taxon>
        <taxon>Pseudomonadota</taxon>
        <taxon>Gammaproteobacteria</taxon>
        <taxon>Chromatiales</taxon>
        <taxon>Chromatiaceae</taxon>
        <taxon>Rheinheimera</taxon>
    </lineage>
</organism>
<evidence type="ECO:0000313" key="2">
    <source>
        <dbReference type="EMBL" id="MEH8018077.1"/>
    </source>
</evidence>
<dbReference type="SUPFAM" id="SSF48452">
    <property type="entry name" value="TPR-like"/>
    <property type="match status" value="3"/>
</dbReference>
<dbReference type="PANTHER" id="PTHR44809">
    <property type="match status" value="1"/>
</dbReference>
<evidence type="ECO:0000256" key="1">
    <source>
        <dbReference type="PROSITE-ProRule" id="PRU00339"/>
    </source>
</evidence>
<dbReference type="EMBL" id="JALAAR010000010">
    <property type="protein sequence ID" value="MEH8018077.1"/>
    <property type="molecule type" value="Genomic_DNA"/>
</dbReference>
<dbReference type="SMART" id="SM00028">
    <property type="entry name" value="TPR"/>
    <property type="match status" value="5"/>
</dbReference>
<accession>A0ABU8C899</accession>
<dbReference type="Gene3D" id="2.60.120.620">
    <property type="entry name" value="q2cbj1_9rhob like domain"/>
    <property type="match status" value="1"/>
</dbReference>
<feature type="repeat" description="TPR" evidence="1">
    <location>
        <begin position="71"/>
        <end position="104"/>
    </location>
</feature>
<dbReference type="PROSITE" id="PS50005">
    <property type="entry name" value="TPR"/>
    <property type="match status" value="2"/>
</dbReference>
<dbReference type="Pfam" id="PF13432">
    <property type="entry name" value="TPR_16"/>
    <property type="match status" value="3"/>
</dbReference>
<comment type="caution">
    <text evidence="2">The sequence shown here is derived from an EMBL/GenBank/DDBJ whole genome shotgun (WGS) entry which is preliminary data.</text>
</comment>
<dbReference type="Pfam" id="PF13759">
    <property type="entry name" value="2OG-FeII_Oxy_5"/>
    <property type="match status" value="1"/>
</dbReference>
<keyword evidence="1" id="KW-0802">TPR repeat</keyword>
<evidence type="ECO:0000313" key="3">
    <source>
        <dbReference type="Proteomes" id="UP001375382"/>
    </source>
</evidence>
<dbReference type="InterPro" id="IPR011990">
    <property type="entry name" value="TPR-like_helical_dom_sf"/>
</dbReference>
<name>A0ABU8C899_9GAMM</name>
<protein>
    <submittedName>
        <fullName evidence="2">2OG-Fe(II) oxygenase</fullName>
    </submittedName>
</protein>
<proteinExistence type="predicted"/>
<dbReference type="InterPro" id="IPR052943">
    <property type="entry name" value="TMTC_O-mannosyl-trnsfr"/>
</dbReference>